<accession>A0ABR2N0X1</accession>
<name>A0ABR2N0X1_9ASPA</name>
<protein>
    <recommendedName>
        <fullName evidence="2">DEAD/DEAH-box helicase domain-containing protein</fullName>
    </recommendedName>
</protein>
<feature type="transmembrane region" description="Helical" evidence="1">
    <location>
        <begin position="95"/>
        <end position="120"/>
    </location>
</feature>
<gene>
    <name evidence="3" type="ORF">KSP40_PGU011620</name>
</gene>
<organism evidence="3 4">
    <name type="scientific">Platanthera guangdongensis</name>
    <dbReference type="NCBI Taxonomy" id="2320717"/>
    <lineage>
        <taxon>Eukaryota</taxon>
        <taxon>Viridiplantae</taxon>
        <taxon>Streptophyta</taxon>
        <taxon>Embryophyta</taxon>
        <taxon>Tracheophyta</taxon>
        <taxon>Spermatophyta</taxon>
        <taxon>Magnoliopsida</taxon>
        <taxon>Liliopsida</taxon>
        <taxon>Asparagales</taxon>
        <taxon>Orchidaceae</taxon>
        <taxon>Orchidoideae</taxon>
        <taxon>Orchideae</taxon>
        <taxon>Orchidinae</taxon>
        <taxon>Platanthera</taxon>
    </lineage>
</organism>
<comment type="caution">
    <text evidence="3">The sequence shown here is derived from an EMBL/GenBank/DDBJ whole genome shotgun (WGS) entry which is preliminary data.</text>
</comment>
<sequence length="130" mass="14757">MGKGDSLRRKSGSDGLERKLRKLAGAEEPALEPESFARCYQLEALEMAKKRNTIVFLDTGAGKTLIAVMLLRSYAYFIRKPSECIAVFLVPTVVLVQQVICHHLYPFLFCFFGVPFNTYLPVRFKSKQMC</sequence>
<dbReference type="Pfam" id="PF00270">
    <property type="entry name" value="DEAD"/>
    <property type="match status" value="1"/>
</dbReference>
<dbReference type="InterPro" id="IPR011545">
    <property type="entry name" value="DEAD/DEAH_box_helicase_dom"/>
</dbReference>
<feature type="domain" description="DEAD/DEAH-box helicase" evidence="2">
    <location>
        <begin position="40"/>
        <end position="100"/>
    </location>
</feature>
<evidence type="ECO:0000256" key="1">
    <source>
        <dbReference type="SAM" id="Phobius"/>
    </source>
</evidence>
<dbReference type="InterPro" id="IPR051363">
    <property type="entry name" value="RLR_Helicase"/>
</dbReference>
<dbReference type="SUPFAM" id="SSF52540">
    <property type="entry name" value="P-loop containing nucleoside triphosphate hydrolases"/>
    <property type="match status" value="1"/>
</dbReference>
<proteinExistence type="predicted"/>
<evidence type="ECO:0000313" key="4">
    <source>
        <dbReference type="Proteomes" id="UP001412067"/>
    </source>
</evidence>
<dbReference type="EMBL" id="JBBWWR010000002">
    <property type="protein sequence ID" value="KAK8970137.1"/>
    <property type="molecule type" value="Genomic_DNA"/>
</dbReference>
<keyword evidence="1" id="KW-1133">Transmembrane helix</keyword>
<dbReference type="PANTHER" id="PTHR14074">
    <property type="entry name" value="HELICASE WITH DEATH DOMAIN-RELATED"/>
    <property type="match status" value="1"/>
</dbReference>
<dbReference type="InterPro" id="IPR027417">
    <property type="entry name" value="P-loop_NTPase"/>
</dbReference>
<keyword evidence="4" id="KW-1185">Reference proteome</keyword>
<evidence type="ECO:0000259" key="2">
    <source>
        <dbReference type="Pfam" id="PF00270"/>
    </source>
</evidence>
<dbReference type="PANTHER" id="PTHR14074:SF16">
    <property type="entry name" value="ANTIVIRAL INNATE IMMUNE RESPONSE RECEPTOR RIG-I"/>
    <property type="match status" value="1"/>
</dbReference>
<evidence type="ECO:0000313" key="3">
    <source>
        <dbReference type="EMBL" id="KAK8970137.1"/>
    </source>
</evidence>
<dbReference type="Gene3D" id="3.40.50.300">
    <property type="entry name" value="P-loop containing nucleotide triphosphate hydrolases"/>
    <property type="match status" value="1"/>
</dbReference>
<reference evidence="3 4" key="1">
    <citation type="journal article" date="2022" name="Nat. Plants">
        <title>Genomes of leafy and leafless Platanthera orchids illuminate the evolution of mycoheterotrophy.</title>
        <authorList>
            <person name="Li M.H."/>
            <person name="Liu K.W."/>
            <person name="Li Z."/>
            <person name="Lu H.C."/>
            <person name="Ye Q.L."/>
            <person name="Zhang D."/>
            <person name="Wang J.Y."/>
            <person name="Li Y.F."/>
            <person name="Zhong Z.M."/>
            <person name="Liu X."/>
            <person name="Yu X."/>
            <person name="Liu D.K."/>
            <person name="Tu X.D."/>
            <person name="Liu B."/>
            <person name="Hao Y."/>
            <person name="Liao X.Y."/>
            <person name="Jiang Y.T."/>
            <person name="Sun W.H."/>
            <person name="Chen J."/>
            <person name="Chen Y.Q."/>
            <person name="Ai Y."/>
            <person name="Zhai J.W."/>
            <person name="Wu S.S."/>
            <person name="Zhou Z."/>
            <person name="Hsiao Y.Y."/>
            <person name="Wu W.L."/>
            <person name="Chen Y.Y."/>
            <person name="Lin Y.F."/>
            <person name="Hsu J.L."/>
            <person name="Li C.Y."/>
            <person name="Wang Z.W."/>
            <person name="Zhao X."/>
            <person name="Zhong W.Y."/>
            <person name="Ma X.K."/>
            <person name="Ma L."/>
            <person name="Huang J."/>
            <person name="Chen G.Z."/>
            <person name="Huang M.Z."/>
            <person name="Huang L."/>
            <person name="Peng D.H."/>
            <person name="Luo Y.B."/>
            <person name="Zou S.Q."/>
            <person name="Chen S.P."/>
            <person name="Lan S."/>
            <person name="Tsai W.C."/>
            <person name="Van de Peer Y."/>
            <person name="Liu Z.J."/>
        </authorList>
    </citation>
    <scope>NUCLEOTIDE SEQUENCE [LARGE SCALE GENOMIC DNA]</scope>
    <source>
        <strain evidence="3">Lor288</strain>
    </source>
</reference>
<dbReference type="Proteomes" id="UP001412067">
    <property type="component" value="Unassembled WGS sequence"/>
</dbReference>
<feature type="transmembrane region" description="Helical" evidence="1">
    <location>
        <begin position="54"/>
        <end position="75"/>
    </location>
</feature>
<keyword evidence="1" id="KW-0812">Transmembrane</keyword>
<keyword evidence="1" id="KW-0472">Membrane</keyword>